<dbReference type="InterPro" id="IPR050101">
    <property type="entry name" value="CinA"/>
</dbReference>
<name>A0A285SZ54_9RHOB</name>
<dbReference type="Gene3D" id="3.40.980.10">
    <property type="entry name" value="MoaB/Mog-like domain"/>
    <property type="match status" value="1"/>
</dbReference>
<reference evidence="3" key="1">
    <citation type="submission" date="2017-08" db="EMBL/GenBank/DDBJ databases">
        <authorList>
            <person name="Varghese N."/>
            <person name="Submissions S."/>
        </authorList>
    </citation>
    <scope>NUCLEOTIDE SEQUENCE [LARGE SCALE GENOMIC DNA]</scope>
    <source>
        <strain evidence="3">JA276</strain>
    </source>
</reference>
<feature type="domain" description="MoaB/Mog" evidence="1">
    <location>
        <begin position="7"/>
        <end position="170"/>
    </location>
</feature>
<dbReference type="PANTHER" id="PTHR13939:SF0">
    <property type="entry name" value="NMN AMIDOHYDROLASE-LIKE PROTEIN YFAY"/>
    <property type="match status" value="1"/>
</dbReference>
<sequence>MPNPTAAILIIGDEILTGRTREGNAHHLAGELVKVGFDLRQIRVISDDHATIVAAVRELAAGHDQLFTSGGIGPTHDDITADAVAEAFDRPISVRADARAILATHYAARRVEFTEARLRMARIPDGAALIDNPVSGAPGFTIGNCHVMAGVPNIFQAMVAGLLPRLAGGAPLLSRNWQLMVAEAAIADDLRTLATAHPEVSFGSYPFVTEGNYGTNLVVRCTDPAALEAAFAALKAAFPEGQ</sequence>
<dbReference type="InterPro" id="IPR036425">
    <property type="entry name" value="MoaB/Mog-like_dom_sf"/>
</dbReference>
<gene>
    <name evidence="2" type="ORF">SAMN05877831_11153</name>
</gene>
<dbReference type="PANTHER" id="PTHR13939">
    <property type="entry name" value="NICOTINAMIDE-NUCLEOTIDE AMIDOHYDROLASE PNCC"/>
    <property type="match status" value="1"/>
</dbReference>
<dbReference type="CDD" id="cd00885">
    <property type="entry name" value="cinA"/>
    <property type="match status" value="1"/>
</dbReference>
<dbReference type="InterPro" id="IPR001453">
    <property type="entry name" value="MoaB/Mog_dom"/>
</dbReference>
<dbReference type="Pfam" id="PF24102">
    <property type="entry name" value="FLAD1_M"/>
    <property type="match status" value="1"/>
</dbReference>
<protein>
    <submittedName>
        <fullName evidence="2">Molybdenum cofactor synthesis domain-containing protein</fullName>
    </submittedName>
</protein>
<accession>A0A285SZ54</accession>
<evidence type="ECO:0000259" key="1">
    <source>
        <dbReference type="SMART" id="SM00852"/>
    </source>
</evidence>
<dbReference type="SUPFAM" id="SSF53218">
    <property type="entry name" value="Molybdenum cofactor biosynthesis proteins"/>
    <property type="match status" value="1"/>
</dbReference>
<dbReference type="Pfam" id="PF00994">
    <property type="entry name" value="MoCF_biosynth"/>
    <property type="match status" value="1"/>
</dbReference>
<dbReference type="EMBL" id="OBMT01000011">
    <property type="protein sequence ID" value="SOC13876.1"/>
    <property type="molecule type" value="Genomic_DNA"/>
</dbReference>
<dbReference type="Proteomes" id="UP000219111">
    <property type="component" value="Unassembled WGS sequence"/>
</dbReference>
<proteinExistence type="predicted"/>
<dbReference type="AlphaFoldDB" id="A0A285SZ54"/>
<evidence type="ECO:0000313" key="2">
    <source>
        <dbReference type="EMBL" id="SOC13876.1"/>
    </source>
</evidence>
<organism evidence="2 3">
    <name type="scientific">Rhodobacter maris</name>
    <dbReference type="NCBI Taxonomy" id="446682"/>
    <lineage>
        <taxon>Bacteria</taxon>
        <taxon>Pseudomonadati</taxon>
        <taxon>Pseudomonadota</taxon>
        <taxon>Alphaproteobacteria</taxon>
        <taxon>Rhodobacterales</taxon>
        <taxon>Rhodobacter group</taxon>
        <taxon>Rhodobacter</taxon>
    </lineage>
</organism>
<evidence type="ECO:0000313" key="3">
    <source>
        <dbReference type="Proteomes" id="UP000219111"/>
    </source>
</evidence>
<keyword evidence="3" id="KW-1185">Reference proteome</keyword>
<dbReference type="RefSeq" id="WP_097070743.1">
    <property type="nucleotide sequence ID" value="NZ_OBMT01000011.1"/>
</dbReference>
<dbReference type="SMART" id="SM00852">
    <property type="entry name" value="MoCF_biosynth"/>
    <property type="match status" value="1"/>
</dbReference>
<dbReference type="OrthoDB" id="9801454at2"/>
<dbReference type="InterPro" id="IPR056596">
    <property type="entry name" value="FLAD1_M"/>
</dbReference>